<gene>
    <name evidence="2" type="ORF">CES86_1556</name>
</gene>
<comment type="caution">
    <text evidence="2">The sequence shown here is derived from an EMBL/GenBank/DDBJ whole genome shotgun (WGS) entry which is preliminary data.</text>
</comment>
<reference evidence="2 3" key="1">
    <citation type="submission" date="2017-07" db="EMBL/GenBank/DDBJ databases">
        <title>Draft genome of Ochrobactrum lupini type strain LUP21.</title>
        <authorList>
            <person name="Krzyzanowska D.M."/>
            <person name="Jafra S."/>
        </authorList>
    </citation>
    <scope>NUCLEOTIDE SEQUENCE [LARGE SCALE GENOMIC DNA]</scope>
    <source>
        <strain evidence="2 3">LUP21</strain>
    </source>
</reference>
<proteinExistence type="predicted"/>
<organism evidence="2 3">
    <name type="scientific">Brucella lupini</name>
    <dbReference type="NCBI Taxonomy" id="255457"/>
    <lineage>
        <taxon>Bacteria</taxon>
        <taxon>Pseudomonadati</taxon>
        <taxon>Pseudomonadota</taxon>
        <taxon>Alphaproteobacteria</taxon>
        <taxon>Hyphomicrobiales</taxon>
        <taxon>Brucellaceae</taxon>
        <taxon>Brucella/Ochrobactrum group</taxon>
        <taxon>Brucella</taxon>
    </lineage>
</organism>
<sequence length="37" mass="4166">MGRLFISRLMSGLLAPDRSPEKSEICNQNNRRGLPHA</sequence>
<dbReference type="Proteomes" id="UP000216363">
    <property type="component" value="Unassembled WGS sequence"/>
</dbReference>
<name>A0A256GVE4_9HYPH</name>
<evidence type="ECO:0000256" key="1">
    <source>
        <dbReference type="SAM" id="MobiDB-lite"/>
    </source>
</evidence>
<dbReference type="AlphaFoldDB" id="A0A256GVE4"/>
<evidence type="ECO:0000313" key="2">
    <source>
        <dbReference type="EMBL" id="OYR31109.1"/>
    </source>
</evidence>
<dbReference type="EMBL" id="NNRN01000042">
    <property type="protein sequence ID" value="OYR31109.1"/>
    <property type="molecule type" value="Genomic_DNA"/>
</dbReference>
<feature type="region of interest" description="Disordered" evidence="1">
    <location>
        <begin position="17"/>
        <end position="37"/>
    </location>
</feature>
<protein>
    <submittedName>
        <fullName evidence="2">Uncharacterized protein</fullName>
    </submittedName>
</protein>
<evidence type="ECO:0000313" key="3">
    <source>
        <dbReference type="Proteomes" id="UP000216363"/>
    </source>
</evidence>
<accession>A0A256GVE4</accession>